<evidence type="ECO:0000259" key="2">
    <source>
        <dbReference type="Pfam" id="PF00884"/>
    </source>
</evidence>
<organism evidence="3 4">
    <name type="scientific">Kluyveromyces marxianus</name>
    <name type="common">Yeast</name>
    <name type="synonym">Candida kefyr</name>
    <dbReference type="NCBI Taxonomy" id="4911"/>
    <lineage>
        <taxon>Eukaryota</taxon>
        <taxon>Fungi</taxon>
        <taxon>Dikarya</taxon>
        <taxon>Ascomycota</taxon>
        <taxon>Saccharomycotina</taxon>
        <taxon>Saccharomycetes</taxon>
        <taxon>Saccharomycetales</taxon>
        <taxon>Saccharomycetaceae</taxon>
        <taxon>Kluyveromyces</taxon>
    </lineage>
</organism>
<reference evidence="3 4" key="2">
    <citation type="submission" date="2019-11" db="EMBL/GenBank/DDBJ databases">
        <authorList>
            <person name="Lu H."/>
        </authorList>
    </citation>
    <scope>NUCLEOTIDE SEQUENCE [LARGE SCALE GENOMIC DNA]</scope>
    <source>
        <strain evidence="3 4">FIM1</strain>
    </source>
</reference>
<dbReference type="EMBL" id="CP015059">
    <property type="protein sequence ID" value="QGN17563.1"/>
    <property type="molecule type" value="Genomic_DNA"/>
</dbReference>
<gene>
    <name evidence="3" type="ORF">FIM1_4299</name>
</gene>
<dbReference type="InterPro" id="IPR050738">
    <property type="entry name" value="Sulfatase"/>
</dbReference>
<evidence type="ECO:0000313" key="3">
    <source>
        <dbReference type="EMBL" id="QGN17563.1"/>
    </source>
</evidence>
<sequence>MTISDSTIKIENTKPNFIIIVADDLGFSDLSSFGGEIETPNLDKLAKNGFRFTGFHTASACSPTRSMLLSGTDNHLAGLGQMAEYARQFPDLFKDKPGYEGVLNYRVASLAEILSPEYYSFISGKWHLGLEKPYWPSDRGFENSFTLLPGVGNHFKDKLENKIFLPWIYQENGQPIDPHTFPDNFYSSDYFTDKFLQYLDDTESRKDRPFLGLLTFTAPHWPLQAPPETIQKYKGKYDDGPFALRKRRLQRAKELGIWPSDRGFENSFTLLPGVGNHFKDKLENKIFLPWIYQENGQPIDPHTFPDNFYSSDYFTDKFLQYLDDTESRKDRPFLGLLTFTAPHWPLQAPPETIQKYKGKYDDGPFALRKRRLQRAKELGILSEEVVPHLVETMREKTWESLDDEQRRYESKIMEVYAAMVDKLDQNVGRLLDRLEETGEIENTVILFLSDNGAEGMLMEALPFGGKTFRERICTDYDNSFENIGKGNSFVYYGDLWAQAATAPKYMYKMWITEGGINCPLILHAPSLRQKWQEDAIIDEFTTVMDILPTILTLADIPHPGDTFKNRQVYRPKGVSWVPYLTKQEDTVYGQNKVVGWELFGQRAIREGRFKAVYIPPPFGEGVWALFDVKDDPGETNNISEQFPDVMERMLDHWSIYKSETGLVEMDDTYFKDVKYEKRVIPDSLEP</sequence>
<dbReference type="Pfam" id="PF00884">
    <property type="entry name" value="Sulfatase"/>
    <property type="match status" value="2"/>
</dbReference>
<dbReference type="Gene3D" id="3.30.1120.10">
    <property type="match status" value="1"/>
</dbReference>
<evidence type="ECO:0000313" key="4">
    <source>
        <dbReference type="Proteomes" id="UP000422736"/>
    </source>
</evidence>
<dbReference type="CDD" id="cd16025">
    <property type="entry name" value="PAS_like"/>
    <property type="match status" value="1"/>
</dbReference>
<name>A0ABX6F2I2_KLUMA</name>
<dbReference type="Gene3D" id="3.40.720.10">
    <property type="entry name" value="Alkaline Phosphatase, subunit A"/>
    <property type="match status" value="2"/>
</dbReference>
<evidence type="ECO:0000256" key="1">
    <source>
        <dbReference type="ARBA" id="ARBA00008779"/>
    </source>
</evidence>
<feature type="domain" description="Sulfatase N-terminal" evidence="2">
    <location>
        <begin position="276"/>
        <end position="556"/>
    </location>
</feature>
<dbReference type="Proteomes" id="UP000422736">
    <property type="component" value="Chromosome 6"/>
</dbReference>
<protein>
    <submittedName>
        <fullName evidence="3">Sulfatase PB10D8.02c</fullName>
    </submittedName>
</protein>
<dbReference type="InterPro" id="IPR000917">
    <property type="entry name" value="Sulfatase_N"/>
</dbReference>
<dbReference type="PANTHER" id="PTHR42693">
    <property type="entry name" value="ARYLSULFATASE FAMILY MEMBER"/>
    <property type="match status" value="1"/>
</dbReference>
<comment type="similarity">
    <text evidence="1">Belongs to the sulfatase family.</text>
</comment>
<reference evidence="3 4" key="1">
    <citation type="submission" date="2016-03" db="EMBL/GenBank/DDBJ databases">
        <title>How can Kluyveromyces marxianus grow so fast - potential evolutionary course in Saccharomyces Complex revealed by comparative genomics.</title>
        <authorList>
            <person name="Mo W."/>
            <person name="Lu W."/>
            <person name="Yang X."/>
            <person name="Qi J."/>
            <person name="Lv H."/>
        </authorList>
    </citation>
    <scope>NUCLEOTIDE SEQUENCE [LARGE SCALE GENOMIC DNA]</scope>
    <source>
        <strain evidence="3 4">FIM1</strain>
    </source>
</reference>
<feature type="domain" description="Sulfatase N-terminal" evidence="2">
    <location>
        <begin position="15"/>
        <end position="241"/>
    </location>
</feature>
<proteinExistence type="inferred from homology"/>
<keyword evidence="4" id="KW-1185">Reference proteome</keyword>
<dbReference type="PANTHER" id="PTHR42693:SF33">
    <property type="entry name" value="ARYLSULFATASE"/>
    <property type="match status" value="1"/>
</dbReference>
<dbReference type="InterPro" id="IPR017850">
    <property type="entry name" value="Alkaline_phosphatase_core_sf"/>
</dbReference>
<accession>A0ABX6F2I2</accession>
<dbReference type="SUPFAM" id="SSF53649">
    <property type="entry name" value="Alkaline phosphatase-like"/>
    <property type="match status" value="2"/>
</dbReference>